<name>A0ACC0ZI58_9ROSI</name>
<dbReference type="Proteomes" id="UP001163603">
    <property type="component" value="Chromosome 1"/>
</dbReference>
<keyword evidence="2" id="KW-1185">Reference proteome</keyword>
<evidence type="ECO:0000313" key="2">
    <source>
        <dbReference type="Proteomes" id="UP001163603"/>
    </source>
</evidence>
<protein>
    <submittedName>
        <fullName evidence="1">Uncharacterized protein</fullName>
    </submittedName>
</protein>
<sequence>MKNVELFGLNSNCSRAVRITRDVIRVGELVRLIGKVPHERRSEVKLRSHEFNDGGVNSDGVDSTEKLVGGVMEEEIGGFKTTSFS</sequence>
<accession>A0ACC0ZI58</accession>
<comment type="caution">
    <text evidence="1">The sequence shown here is derived from an EMBL/GenBank/DDBJ whole genome shotgun (WGS) entry which is preliminary data.</text>
</comment>
<proteinExistence type="predicted"/>
<evidence type="ECO:0000313" key="1">
    <source>
        <dbReference type="EMBL" id="KAJ0051756.1"/>
    </source>
</evidence>
<gene>
    <name evidence="1" type="ORF">Pint_02551</name>
</gene>
<dbReference type="EMBL" id="CM047736">
    <property type="protein sequence ID" value="KAJ0051756.1"/>
    <property type="molecule type" value="Genomic_DNA"/>
</dbReference>
<organism evidence="1 2">
    <name type="scientific">Pistacia integerrima</name>
    <dbReference type="NCBI Taxonomy" id="434235"/>
    <lineage>
        <taxon>Eukaryota</taxon>
        <taxon>Viridiplantae</taxon>
        <taxon>Streptophyta</taxon>
        <taxon>Embryophyta</taxon>
        <taxon>Tracheophyta</taxon>
        <taxon>Spermatophyta</taxon>
        <taxon>Magnoliopsida</taxon>
        <taxon>eudicotyledons</taxon>
        <taxon>Gunneridae</taxon>
        <taxon>Pentapetalae</taxon>
        <taxon>rosids</taxon>
        <taxon>malvids</taxon>
        <taxon>Sapindales</taxon>
        <taxon>Anacardiaceae</taxon>
        <taxon>Pistacia</taxon>
    </lineage>
</organism>
<reference evidence="2" key="1">
    <citation type="journal article" date="2023" name="G3 (Bethesda)">
        <title>Genome assembly and association tests identify interacting loci associated with vigor, precocity, and sex in interspecific pistachio rootstocks.</title>
        <authorList>
            <person name="Palmer W."/>
            <person name="Jacygrad E."/>
            <person name="Sagayaradj S."/>
            <person name="Cavanaugh K."/>
            <person name="Han R."/>
            <person name="Bertier L."/>
            <person name="Beede B."/>
            <person name="Kafkas S."/>
            <person name="Golino D."/>
            <person name="Preece J."/>
            <person name="Michelmore R."/>
        </authorList>
    </citation>
    <scope>NUCLEOTIDE SEQUENCE [LARGE SCALE GENOMIC DNA]</scope>
</reference>